<gene>
    <name evidence="2" type="ORF">GCM10009560_45270</name>
</gene>
<evidence type="ECO:0000313" key="3">
    <source>
        <dbReference type="Proteomes" id="UP001501578"/>
    </source>
</evidence>
<dbReference type="InterPro" id="IPR038468">
    <property type="entry name" value="MmpS_C"/>
</dbReference>
<dbReference type="EMBL" id="BAAAHQ010000023">
    <property type="protein sequence ID" value="GAA0936529.1"/>
    <property type="molecule type" value="Genomic_DNA"/>
</dbReference>
<protein>
    <recommendedName>
        <fullName evidence="4">MmpS family membrane protein</fullName>
    </recommendedName>
</protein>
<name>A0ABN1Q3Q2_9ACTN</name>
<sequence length="143" mass="14350">MLAAVVLAVAGCGGAGESAAPAPAASAGAGAASQAPAPSAPSGGKHKREVTLEVNGKGRTAQPIAYFADTNGSEPNAKLPWKRTVTLELTEAELKVGFPVSVIPGSVPDAAGRLKPAECRILVDGEEVATNDGGKNRCEYTLK</sequence>
<feature type="region of interest" description="Disordered" evidence="1">
    <location>
        <begin position="19"/>
        <end position="49"/>
    </location>
</feature>
<evidence type="ECO:0000313" key="2">
    <source>
        <dbReference type="EMBL" id="GAA0936529.1"/>
    </source>
</evidence>
<keyword evidence="3" id="KW-1185">Reference proteome</keyword>
<dbReference type="Gene3D" id="2.60.40.2880">
    <property type="entry name" value="MmpS1-5, C-terminal soluble domain"/>
    <property type="match status" value="1"/>
</dbReference>
<accession>A0ABN1Q3Q2</accession>
<feature type="compositionally biased region" description="Low complexity" evidence="1">
    <location>
        <begin position="19"/>
        <end position="43"/>
    </location>
</feature>
<reference evidence="2 3" key="1">
    <citation type="journal article" date="2019" name="Int. J. Syst. Evol. Microbiol.">
        <title>The Global Catalogue of Microorganisms (GCM) 10K type strain sequencing project: providing services to taxonomists for standard genome sequencing and annotation.</title>
        <authorList>
            <consortium name="The Broad Institute Genomics Platform"/>
            <consortium name="The Broad Institute Genome Sequencing Center for Infectious Disease"/>
            <person name="Wu L."/>
            <person name="Ma J."/>
        </authorList>
    </citation>
    <scope>NUCLEOTIDE SEQUENCE [LARGE SCALE GENOMIC DNA]</scope>
    <source>
        <strain evidence="2 3">JCM 11136</strain>
    </source>
</reference>
<dbReference type="Proteomes" id="UP001501578">
    <property type="component" value="Unassembled WGS sequence"/>
</dbReference>
<comment type="caution">
    <text evidence="2">The sequence shown here is derived from an EMBL/GenBank/DDBJ whole genome shotgun (WGS) entry which is preliminary data.</text>
</comment>
<evidence type="ECO:0000256" key="1">
    <source>
        <dbReference type="SAM" id="MobiDB-lite"/>
    </source>
</evidence>
<proteinExistence type="predicted"/>
<evidence type="ECO:0008006" key="4">
    <source>
        <dbReference type="Google" id="ProtNLM"/>
    </source>
</evidence>
<organism evidence="2 3">
    <name type="scientific">Nonomuraea longicatena</name>
    <dbReference type="NCBI Taxonomy" id="83682"/>
    <lineage>
        <taxon>Bacteria</taxon>
        <taxon>Bacillati</taxon>
        <taxon>Actinomycetota</taxon>
        <taxon>Actinomycetes</taxon>
        <taxon>Streptosporangiales</taxon>
        <taxon>Streptosporangiaceae</taxon>
        <taxon>Nonomuraea</taxon>
    </lineage>
</organism>